<name>A0A9Q8USV7_PASFU</name>
<dbReference type="EMBL" id="CP090170">
    <property type="protein sequence ID" value="UJO21145.1"/>
    <property type="molecule type" value="Genomic_DNA"/>
</dbReference>
<evidence type="ECO:0000313" key="3">
    <source>
        <dbReference type="Proteomes" id="UP000756132"/>
    </source>
</evidence>
<feature type="compositionally biased region" description="Basic and acidic residues" evidence="1">
    <location>
        <begin position="448"/>
        <end position="462"/>
    </location>
</feature>
<gene>
    <name evidence="2" type="ORF">CLAFUR5_11137</name>
</gene>
<dbReference type="RefSeq" id="XP_047765511.1">
    <property type="nucleotide sequence ID" value="XM_047910285.1"/>
</dbReference>
<feature type="region of interest" description="Disordered" evidence="1">
    <location>
        <begin position="127"/>
        <end position="317"/>
    </location>
</feature>
<feature type="compositionally biased region" description="Polar residues" evidence="1">
    <location>
        <begin position="363"/>
        <end position="379"/>
    </location>
</feature>
<accession>A0A9Q8USV7</accession>
<evidence type="ECO:0000313" key="2">
    <source>
        <dbReference type="EMBL" id="UJO21145.1"/>
    </source>
</evidence>
<organism evidence="2 3">
    <name type="scientific">Passalora fulva</name>
    <name type="common">Tomato leaf mold</name>
    <name type="synonym">Cladosporium fulvum</name>
    <dbReference type="NCBI Taxonomy" id="5499"/>
    <lineage>
        <taxon>Eukaryota</taxon>
        <taxon>Fungi</taxon>
        <taxon>Dikarya</taxon>
        <taxon>Ascomycota</taxon>
        <taxon>Pezizomycotina</taxon>
        <taxon>Dothideomycetes</taxon>
        <taxon>Dothideomycetidae</taxon>
        <taxon>Mycosphaerellales</taxon>
        <taxon>Mycosphaerellaceae</taxon>
        <taxon>Fulvia</taxon>
    </lineage>
</organism>
<feature type="compositionally biased region" description="Polar residues" evidence="1">
    <location>
        <begin position="493"/>
        <end position="503"/>
    </location>
</feature>
<proteinExistence type="predicted"/>
<dbReference type="GeneID" id="71991015"/>
<dbReference type="AlphaFoldDB" id="A0A9Q8USV7"/>
<feature type="compositionally biased region" description="Low complexity" evidence="1">
    <location>
        <begin position="172"/>
        <end position="183"/>
    </location>
</feature>
<dbReference type="Proteomes" id="UP000756132">
    <property type="component" value="Chromosome 8"/>
</dbReference>
<feature type="compositionally biased region" description="Basic and acidic residues" evidence="1">
    <location>
        <begin position="245"/>
        <end position="255"/>
    </location>
</feature>
<sequence length="519" mass="57562">MIFVLFMSLEEVRWSVHWISKLMLLASEESWLGKRTFAWHGQTSPRRESWNHGRCFSVIVTYYDMEGAIASPTLPYAFTRAFLSYPSRSPSDTDIMPPPRGSRMLSGLDPNHNVIDDAAYASVEHLIVDDDPPKPTTRASRNGRSAVSYDMKRNRSKSVSFADDMESDIETDPPTSSDTISDSDGPDDEAAPESIPIRGPPPATRKKDSRASRHSSRKAAQKFVDYDSKSHPSDYGIPGYKHRVKYDPPRNRNDSPQKFQKRRLASQHPEDEEDALPLNPPRRPRKQLKSLGSHAVKPTTAQRGRGRPRKKHNPSDEINELVEQAIRGSQRAPHSISSIADSDELAEDIASAFGNAGEIAPEVTNSSNTLDVSPEQQGTPDIASSHKFPEYIYDRHAHRNGAVPLTTDAAYAMLLEDFRSDQDVELVIHKPYNFPVHTAVQNSGTGARSHEHSADMVGRDQVADSEDDSEESSSQSHFAEELAITEARESSGSDDSVLQNLPPLSSEDHGSQRPATPGH</sequence>
<keyword evidence="3" id="KW-1185">Reference proteome</keyword>
<feature type="region of interest" description="Disordered" evidence="1">
    <location>
        <begin position="441"/>
        <end position="519"/>
    </location>
</feature>
<dbReference type="OrthoDB" id="3650977at2759"/>
<reference evidence="2" key="1">
    <citation type="submission" date="2021-12" db="EMBL/GenBank/DDBJ databases">
        <authorList>
            <person name="Zaccaron A."/>
            <person name="Stergiopoulos I."/>
        </authorList>
    </citation>
    <scope>NUCLEOTIDE SEQUENCE</scope>
    <source>
        <strain evidence="2">Race5_Kim</strain>
    </source>
</reference>
<protein>
    <submittedName>
        <fullName evidence="2">Uncharacterized protein</fullName>
    </submittedName>
</protein>
<evidence type="ECO:0000256" key="1">
    <source>
        <dbReference type="SAM" id="MobiDB-lite"/>
    </source>
</evidence>
<feature type="region of interest" description="Disordered" evidence="1">
    <location>
        <begin position="361"/>
        <end position="384"/>
    </location>
</feature>
<dbReference type="KEGG" id="ffu:CLAFUR5_11137"/>
<reference evidence="2" key="2">
    <citation type="journal article" date="2022" name="Microb. Genom.">
        <title>A chromosome-scale genome assembly of the tomato pathogen Cladosporium fulvum reveals a compartmentalized genome architecture and the presence of a dispensable chromosome.</title>
        <authorList>
            <person name="Zaccaron A.Z."/>
            <person name="Chen L.H."/>
            <person name="Samaras A."/>
            <person name="Stergiopoulos I."/>
        </authorList>
    </citation>
    <scope>NUCLEOTIDE SEQUENCE</scope>
    <source>
        <strain evidence="2">Race5_Kim</strain>
    </source>
</reference>